<keyword evidence="2" id="KW-0808">Transferase</keyword>
<dbReference type="Proteomes" id="UP000256220">
    <property type="component" value="Unassembled WGS sequence"/>
</dbReference>
<dbReference type="RefSeq" id="WP_091598012.1">
    <property type="nucleotide sequence ID" value="NZ_JFBM01000010.1"/>
</dbReference>
<comment type="caution">
    <text evidence="2">The sequence shown here is derived from an EMBL/GenBank/DDBJ whole genome shotgun (WGS) entry which is preliminary data.</text>
</comment>
<organism evidence="2 3">
    <name type="scientific">Amycolatopsis lurida NRRL 2430</name>
    <dbReference type="NCBI Taxonomy" id="1460371"/>
    <lineage>
        <taxon>Bacteria</taxon>
        <taxon>Bacillati</taxon>
        <taxon>Actinomycetota</taxon>
        <taxon>Actinomycetes</taxon>
        <taxon>Pseudonocardiales</taxon>
        <taxon>Pseudonocardiaceae</taxon>
        <taxon>Amycolatopsis</taxon>
    </lineage>
</organism>
<dbReference type="InterPro" id="IPR013217">
    <property type="entry name" value="Methyltransf_12"/>
</dbReference>
<dbReference type="PANTHER" id="PTHR43861">
    <property type="entry name" value="TRANS-ACONITATE 2-METHYLTRANSFERASE-RELATED"/>
    <property type="match status" value="1"/>
</dbReference>
<dbReference type="AlphaFoldDB" id="A0A2P2FVQ5"/>
<dbReference type="GO" id="GO:0032259">
    <property type="term" value="P:methylation"/>
    <property type="evidence" value="ECO:0007669"/>
    <property type="project" value="UniProtKB-KW"/>
</dbReference>
<protein>
    <submittedName>
        <fullName evidence="2">Methyltransferase type 11</fullName>
    </submittedName>
</protein>
<dbReference type="CDD" id="cd02440">
    <property type="entry name" value="AdoMet_MTases"/>
    <property type="match status" value="1"/>
</dbReference>
<evidence type="ECO:0000313" key="2">
    <source>
        <dbReference type="EMBL" id="KFU80765.1"/>
    </source>
</evidence>
<evidence type="ECO:0000313" key="3">
    <source>
        <dbReference type="Proteomes" id="UP000256220"/>
    </source>
</evidence>
<proteinExistence type="predicted"/>
<keyword evidence="3" id="KW-1185">Reference proteome</keyword>
<dbReference type="Pfam" id="PF08242">
    <property type="entry name" value="Methyltransf_12"/>
    <property type="match status" value="1"/>
</dbReference>
<gene>
    <name evidence="2" type="ORF">BB31_14480</name>
</gene>
<accession>A0A2P2FVQ5</accession>
<dbReference type="Gene3D" id="3.40.50.150">
    <property type="entry name" value="Vaccinia Virus protein VP39"/>
    <property type="match status" value="1"/>
</dbReference>
<reference evidence="2 3" key="1">
    <citation type="journal article" date="2014" name="Genome Announc.">
        <title>Draft Genome Sequence of Amycolatopsis lurida NRRL 2430, Producer of the Glycopeptide Family Antibiotic Ristocetin.</title>
        <authorList>
            <person name="Kwun M.J."/>
            <person name="Hong H.J."/>
        </authorList>
    </citation>
    <scope>NUCLEOTIDE SEQUENCE [LARGE SCALE GENOMIC DNA]</scope>
    <source>
        <strain evidence="2 3">NRRL 2430</strain>
    </source>
</reference>
<dbReference type="InterPro" id="IPR029063">
    <property type="entry name" value="SAM-dependent_MTases_sf"/>
</dbReference>
<sequence length="266" mass="29771">MSLLDAAKKIAARAEDLGQRALATVGAKQSESAISADAQGYWNSPGEKRWKDNSHWRESDTFDGNDLWAEIGKRHLDMFEGGARLAGFDRPWNRVVEWGCGGGANAIHFAPRAQEFVGVDISAETLAECEKQVAGVCDTPFQAVEIDVANPEAALSVVKEPCDVYVSFYVFELIPTPEYGERLLRIARELLVPGGLALIQVKYDPGTWRTRPRRRSYRSGLAAMTTYRVDAFWQLAERCGFTPQAIQLMPKNELDERYAYFFLTKP</sequence>
<name>A0A2P2FVQ5_AMYLU</name>
<dbReference type="SUPFAM" id="SSF53335">
    <property type="entry name" value="S-adenosyl-L-methionine-dependent methyltransferases"/>
    <property type="match status" value="1"/>
</dbReference>
<feature type="domain" description="Methyltransferase type 12" evidence="1">
    <location>
        <begin position="97"/>
        <end position="196"/>
    </location>
</feature>
<dbReference type="EMBL" id="JFBM01000010">
    <property type="protein sequence ID" value="KFU80765.1"/>
    <property type="molecule type" value="Genomic_DNA"/>
</dbReference>
<evidence type="ECO:0000259" key="1">
    <source>
        <dbReference type="Pfam" id="PF08242"/>
    </source>
</evidence>
<dbReference type="GO" id="GO:0008168">
    <property type="term" value="F:methyltransferase activity"/>
    <property type="evidence" value="ECO:0007669"/>
    <property type="project" value="UniProtKB-KW"/>
</dbReference>
<keyword evidence="2" id="KW-0489">Methyltransferase</keyword>